<evidence type="ECO:0000256" key="4">
    <source>
        <dbReference type="ARBA" id="ARBA00022942"/>
    </source>
</evidence>
<dbReference type="GO" id="GO:0016853">
    <property type="term" value="F:isomerase activity"/>
    <property type="evidence" value="ECO:0007669"/>
    <property type="project" value="UniProtKB-KW"/>
</dbReference>
<proteinExistence type="inferred from homology"/>
<name>A0A024H508_9MICC</name>
<reference evidence="7" key="1">
    <citation type="journal article" date="2014" name="Genome Announc.">
        <title>Genome Sequence of Arthrobacter siccitolerans 4J27, a Xeroprotectant-Producing Desiccation-Tolerant Microorganism.</title>
        <authorList>
            <person name="Manzanera M."/>
            <person name="Santa-Cruz-Calvo L."/>
            <person name="Vilchez J.I."/>
            <person name="Garcia-Fontana C."/>
            <person name="Silva-Castro G.A."/>
            <person name="Calvo C."/>
            <person name="Gonzalez-Lopez J."/>
        </authorList>
    </citation>
    <scope>NUCLEOTIDE SEQUENCE [LARGE SCALE GENOMIC DNA]</scope>
    <source>
        <strain evidence="7">4J27</strain>
    </source>
</reference>
<keyword evidence="6" id="KW-0413">Isomerase</keyword>
<dbReference type="GO" id="GO:0061136">
    <property type="term" value="P:regulation of proteasomal protein catabolic process"/>
    <property type="evidence" value="ECO:0007669"/>
    <property type="project" value="InterPro"/>
</dbReference>
<comment type="caution">
    <text evidence="6">The sequence shown here is derived from an EMBL/GenBank/DDBJ whole genome shotgun (WGS) entry which is preliminary data.</text>
</comment>
<accession>A0A024H508</accession>
<evidence type="ECO:0000313" key="7">
    <source>
        <dbReference type="Proteomes" id="UP000035722"/>
    </source>
</evidence>
<evidence type="ECO:0000256" key="2">
    <source>
        <dbReference type="ARBA" id="ARBA00011402"/>
    </source>
</evidence>
<evidence type="ECO:0000256" key="1">
    <source>
        <dbReference type="ARBA" id="ARBA00006639"/>
    </source>
</evidence>
<dbReference type="GO" id="GO:0000502">
    <property type="term" value="C:proteasome complex"/>
    <property type="evidence" value="ECO:0007669"/>
    <property type="project" value="UniProtKB-KW"/>
</dbReference>
<dbReference type="AlphaFoldDB" id="A0A024H508"/>
<comment type="similarity">
    <text evidence="1">Belongs to the Bpa family.</text>
</comment>
<dbReference type="EMBL" id="CAQI01000048">
    <property type="protein sequence ID" value="CCQ47260.1"/>
    <property type="molecule type" value="Genomic_DNA"/>
</dbReference>
<comment type="subunit">
    <text evidence="2">Forms a homooligomeric, either hexameric or heptameric, ring-like structure which stacks co-axially with the proteasomal alpha-rings.</text>
</comment>
<dbReference type="STRING" id="861266.ARTSIC4J27_3240"/>
<evidence type="ECO:0000256" key="5">
    <source>
        <dbReference type="SAM" id="MobiDB-lite"/>
    </source>
</evidence>
<dbReference type="Proteomes" id="UP000035722">
    <property type="component" value="Unassembled WGS sequence"/>
</dbReference>
<dbReference type="Pfam" id="PF10759">
    <property type="entry name" value="BPA"/>
    <property type="match status" value="1"/>
</dbReference>
<dbReference type="OrthoDB" id="5189298at2"/>
<feature type="region of interest" description="Disordered" evidence="5">
    <location>
        <begin position="1"/>
        <end position="23"/>
    </location>
</feature>
<sequence>MTIGPESQPTDSSGEAAGSGPLARLVEDPVKVMRIGTSLLRLLDEVHKGPLDEQARARLAEIHQRSVEELQDSLAPGPAEELERLWQPLTSGSPGSEEELRIGQAQLSGWIGGLVQDIQTAIAAKQVATRQMLGPLQPGPFPPGVIPAAGMDAGPLGHGEAKPAHDVEPPGQYL</sequence>
<keyword evidence="4" id="KW-0647">Proteasome</keyword>
<feature type="compositionally biased region" description="Polar residues" evidence="5">
    <location>
        <begin position="1"/>
        <end position="13"/>
    </location>
</feature>
<feature type="region of interest" description="Disordered" evidence="5">
    <location>
        <begin position="135"/>
        <end position="174"/>
    </location>
</feature>
<protein>
    <recommendedName>
        <fullName evidence="3">Bacterial proteasome activator</fullName>
    </recommendedName>
</protein>
<keyword evidence="7" id="KW-1185">Reference proteome</keyword>
<organism evidence="6 7">
    <name type="scientific">Pseudarthrobacter siccitolerans</name>
    <dbReference type="NCBI Taxonomy" id="861266"/>
    <lineage>
        <taxon>Bacteria</taxon>
        <taxon>Bacillati</taxon>
        <taxon>Actinomycetota</taxon>
        <taxon>Actinomycetes</taxon>
        <taxon>Micrococcales</taxon>
        <taxon>Micrococcaceae</taxon>
        <taxon>Pseudarthrobacter</taxon>
    </lineage>
</organism>
<gene>
    <name evidence="6" type="ORF">ARTSIC4J27_3240</name>
</gene>
<dbReference type="RefSeq" id="WP_050056121.1">
    <property type="nucleotide sequence ID" value="NZ_CAQI01000048.1"/>
</dbReference>
<feature type="compositionally biased region" description="Basic and acidic residues" evidence="5">
    <location>
        <begin position="159"/>
        <end position="168"/>
    </location>
</feature>
<evidence type="ECO:0000256" key="3">
    <source>
        <dbReference type="ARBA" id="ARBA00014831"/>
    </source>
</evidence>
<dbReference type="InterPro" id="IPR019695">
    <property type="entry name" value="Proteasome_act"/>
</dbReference>
<evidence type="ECO:0000313" key="6">
    <source>
        <dbReference type="EMBL" id="CCQ47260.1"/>
    </source>
</evidence>